<dbReference type="Proteomes" id="UP000076858">
    <property type="component" value="Unassembled WGS sequence"/>
</dbReference>
<accession>A0A164FIZ5</accession>
<protein>
    <submittedName>
        <fullName evidence="1">Uncharacterized protein</fullName>
    </submittedName>
</protein>
<reference evidence="1 2" key="1">
    <citation type="submission" date="2016-03" db="EMBL/GenBank/DDBJ databases">
        <title>EvidentialGene: Evidence-directed Construction of Genes on Genomes.</title>
        <authorList>
            <person name="Gilbert D.G."/>
            <person name="Choi J.-H."/>
            <person name="Mockaitis K."/>
            <person name="Colbourne J."/>
            <person name="Pfrender M."/>
        </authorList>
    </citation>
    <scope>NUCLEOTIDE SEQUENCE [LARGE SCALE GENOMIC DNA]</scope>
    <source>
        <strain evidence="1 2">Xinb3</strain>
        <tissue evidence="1">Complete organism</tissue>
    </source>
</reference>
<dbReference type="AlphaFoldDB" id="A0A164FIZ5"/>
<evidence type="ECO:0000313" key="1">
    <source>
        <dbReference type="EMBL" id="KZR97836.1"/>
    </source>
</evidence>
<comment type="caution">
    <text evidence="1">The sequence shown here is derived from an EMBL/GenBank/DDBJ whole genome shotgun (WGS) entry which is preliminary data.</text>
</comment>
<dbReference type="OrthoDB" id="6383334at2759"/>
<gene>
    <name evidence="1" type="ORF">APZ42_007069</name>
</gene>
<evidence type="ECO:0000313" key="2">
    <source>
        <dbReference type="Proteomes" id="UP000076858"/>
    </source>
</evidence>
<keyword evidence="2" id="KW-1185">Reference proteome</keyword>
<sequence length="87" mass="9702">MKSQIPARRLNATVAVLLSGWWTKSELSLLSLAGRACSSIPGSKAKPKFPEDMIEAITSKIFYTKWECWHEVFLAADQIKTANRSCS</sequence>
<dbReference type="EMBL" id="LRGB01019877">
    <property type="protein sequence ID" value="KZR97836.1"/>
    <property type="molecule type" value="Genomic_DNA"/>
</dbReference>
<name>A0A164FIZ5_9CRUS</name>
<proteinExistence type="predicted"/>
<organism evidence="1 2">
    <name type="scientific">Daphnia magna</name>
    <dbReference type="NCBI Taxonomy" id="35525"/>
    <lineage>
        <taxon>Eukaryota</taxon>
        <taxon>Metazoa</taxon>
        <taxon>Ecdysozoa</taxon>
        <taxon>Arthropoda</taxon>
        <taxon>Crustacea</taxon>
        <taxon>Branchiopoda</taxon>
        <taxon>Diplostraca</taxon>
        <taxon>Cladocera</taxon>
        <taxon>Anomopoda</taxon>
        <taxon>Daphniidae</taxon>
        <taxon>Daphnia</taxon>
    </lineage>
</organism>